<dbReference type="OrthoDB" id="259356at2"/>
<keyword evidence="4" id="KW-1185">Reference proteome</keyword>
<organism evidence="3 4">
    <name type="scientific">Stratiformator vulcanicus</name>
    <dbReference type="NCBI Taxonomy" id="2527980"/>
    <lineage>
        <taxon>Bacteria</taxon>
        <taxon>Pseudomonadati</taxon>
        <taxon>Planctomycetota</taxon>
        <taxon>Planctomycetia</taxon>
        <taxon>Planctomycetales</taxon>
        <taxon>Planctomycetaceae</taxon>
        <taxon>Stratiformator</taxon>
    </lineage>
</organism>
<dbReference type="Proteomes" id="UP000317318">
    <property type="component" value="Chromosome"/>
</dbReference>
<feature type="chain" id="PRO_5022102839" description="3-keto-alpha-glucoside-1,2-lyase/3-keto-2-hydroxy-glucal hydratase domain-containing protein" evidence="1">
    <location>
        <begin position="20"/>
        <end position="218"/>
    </location>
</feature>
<dbReference type="AlphaFoldDB" id="A0A517R7K7"/>
<accession>A0A517R7K7</accession>
<evidence type="ECO:0000313" key="3">
    <source>
        <dbReference type="EMBL" id="QDT39813.1"/>
    </source>
</evidence>
<dbReference type="RefSeq" id="WP_145365925.1">
    <property type="nucleotide sequence ID" value="NZ_CP036268.1"/>
</dbReference>
<proteinExistence type="predicted"/>
<reference evidence="3 4" key="1">
    <citation type="submission" date="2019-02" db="EMBL/GenBank/DDBJ databases">
        <title>Deep-cultivation of Planctomycetes and their phenomic and genomic characterization uncovers novel biology.</title>
        <authorList>
            <person name="Wiegand S."/>
            <person name="Jogler M."/>
            <person name="Boedeker C."/>
            <person name="Pinto D."/>
            <person name="Vollmers J."/>
            <person name="Rivas-Marin E."/>
            <person name="Kohn T."/>
            <person name="Peeters S.H."/>
            <person name="Heuer A."/>
            <person name="Rast P."/>
            <person name="Oberbeckmann S."/>
            <person name="Bunk B."/>
            <person name="Jeske O."/>
            <person name="Meyerdierks A."/>
            <person name="Storesund J.E."/>
            <person name="Kallscheuer N."/>
            <person name="Luecker S."/>
            <person name="Lage O.M."/>
            <person name="Pohl T."/>
            <person name="Merkel B.J."/>
            <person name="Hornburger P."/>
            <person name="Mueller R.-W."/>
            <person name="Bruemmer F."/>
            <person name="Labrenz M."/>
            <person name="Spormann A.M."/>
            <person name="Op den Camp H."/>
            <person name="Overmann J."/>
            <person name="Amann R."/>
            <person name="Jetten M.S.M."/>
            <person name="Mascher T."/>
            <person name="Medema M.H."/>
            <person name="Devos D.P."/>
            <person name="Kaster A.-K."/>
            <person name="Ovreas L."/>
            <person name="Rohde M."/>
            <person name="Galperin M.Y."/>
            <person name="Jogler C."/>
        </authorList>
    </citation>
    <scope>NUCLEOTIDE SEQUENCE [LARGE SCALE GENOMIC DNA]</scope>
    <source>
        <strain evidence="3 4">Pan189</strain>
    </source>
</reference>
<dbReference type="KEGG" id="svp:Pan189_42250"/>
<dbReference type="GO" id="GO:0016787">
    <property type="term" value="F:hydrolase activity"/>
    <property type="evidence" value="ECO:0007669"/>
    <property type="project" value="InterPro"/>
</dbReference>
<feature type="signal peptide" evidence="1">
    <location>
        <begin position="1"/>
        <end position="19"/>
    </location>
</feature>
<protein>
    <recommendedName>
        <fullName evidence="2">3-keto-alpha-glucoside-1,2-lyase/3-keto-2-hydroxy-glucal hydratase domain-containing protein</fullName>
    </recommendedName>
</protein>
<keyword evidence="1" id="KW-0732">Signal</keyword>
<evidence type="ECO:0000313" key="4">
    <source>
        <dbReference type="Proteomes" id="UP000317318"/>
    </source>
</evidence>
<gene>
    <name evidence="3" type="ORF">Pan189_42250</name>
</gene>
<sequence length="218" mass="23983" precursor="true">MIRSLTTAALVCSAATLLAQGSERPFDAENLDAWDFVASKEGFAKDDVWSIEDGVVRTTGKPSGYIKTKKSYQDYKLDIEWRWPPGTEGGNNGVLVHATDPNALGVWPQSLEVQLFKNNAGDFWVIGTEIDVPAEGVPGYEKRIQGRRHLNFTDGSEKPLGEWNKMTIICRDETVTVFVNGDLVNYGFDSSVDEGSICLQSEGAACAYRNLVITPLED</sequence>
<evidence type="ECO:0000256" key="1">
    <source>
        <dbReference type="SAM" id="SignalP"/>
    </source>
</evidence>
<dbReference type="EMBL" id="CP036268">
    <property type="protein sequence ID" value="QDT39813.1"/>
    <property type="molecule type" value="Genomic_DNA"/>
</dbReference>
<evidence type="ECO:0000259" key="2">
    <source>
        <dbReference type="Pfam" id="PF06439"/>
    </source>
</evidence>
<dbReference type="Gene3D" id="2.60.120.560">
    <property type="entry name" value="Exo-inulinase, domain 1"/>
    <property type="match status" value="1"/>
</dbReference>
<dbReference type="Pfam" id="PF06439">
    <property type="entry name" value="3keto-disac_hyd"/>
    <property type="match status" value="1"/>
</dbReference>
<name>A0A517R7K7_9PLAN</name>
<dbReference type="InterPro" id="IPR010496">
    <property type="entry name" value="AL/BT2_dom"/>
</dbReference>
<feature type="domain" description="3-keto-alpha-glucoside-1,2-lyase/3-keto-2-hydroxy-glucal hydratase" evidence="2">
    <location>
        <begin position="25"/>
        <end position="213"/>
    </location>
</feature>